<evidence type="ECO:0000256" key="2">
    <source>
        <dbReference type="ARBA" id="ARBA00023130"/>
    </source>
</evidence>
<evidence type="ECO:0000313" key="8">
    <source>
        <dbReference type="Proteomes" id="UP000694568"/>
    </source>
</evidence>
<evidence type="ECO:0000256" key="5">
    <source>
        <dbReference type="ARBA" id="ARBA00043266"/>
    </source>
</evidence>
<dbReference type="PROSITE" id="PS50835">
    <property type="entry name" value="IG_LIKE"/>
    <property type="match status" value="1"/>
</dbReference>
<keyword evidence="4" id="KW-0393">Immunoglobulin domain</keyword>
<dbReference type="AlphaFoldDB" id="A0A8D0AL91"/>
<evidence type="ECO:0000256" key="3">
    <source>
        <dbReference type="ARBA" id="ARBA00023170"/>
    </source>
</evidence>
<dbReference type="SMART" id="SM00409">
    <property type="entry name" value="IG"/>
    <property type="match status" value="1"/>
</dbReference>
<dbReference type="PANTHER" id="PTHR19367:SF18">
    <property type="entry name" value="T CELL RECEPTOR ALPHA VARIABLE 16"/>
    <property type="match status" value="1"/>
</dbReference>
<evidence type="ECO:0000256" key="4">
    <source>
        <dbReference type="ARBA" id="ARBA00023319"/>
    </source>
</evidence>
<dbReference type="InterPro" id="IPR007110">
    <property type="entry name" value="Ig-like_dom"/>
</dbReference>
<proteinExistence type="predicted"/>
<dbReference type="GeneTree" id="ENSGT01030000234557"/>
<evidence type="ECO:0000259" key="6">
    <source>
        <dbReference type="PROSITE" id="PS50835"/>
    </source>
</evidence>
<reference evidence="7" key="2">
    <citation type="submission" date="2025-09" db="UniProtKB">
        <authorList>
            <consortium name="Ensembl"/>
        </authorList>
    </citation>
    <scope>IDENTIFICATION</scope>
</reference>
<dbReference type="InterPro" id="IPR013783">
    <property type="entry name" value="Ig-like_fold"/>
</dbReference>
<feature type="domain" description="Ig-like" evidence="6">
    <location>
        <begin position="16"/>
        <end position="121"/>
    </location>
</feature>
<dbReference type="GO" id="GO:0042101">
    <property type="term" value="C:T cell receptor complex"/>
    <property type="evidence" value="ECO:0007669"/>
    <property type="project" value="UniProtKB-KW"/>
</dbReference>
<keyword evidence="8" id="KW-1185">Reference proteome</keyword>
<dbReference type="InterPro" id="IPR051287">
    <property type="entry name" value="TCR_variable_region"/>
</dbReference>
<dbReference type="SUPFAM" id="SSF48726">
    <property type="entry name" value="Immunoglobulin"/>
    <property type="match status" value="1"/>
</dbReference>
<dbReference type="InterPro" id="IPR036179">
    <property type="entry name" value="Ig-like_dom_sf"/>
</dbReference>
<dbReference type="InterPro" id="IPR003599">
    <property type="entry name" value="Ig_sub"/>
</dbReference>
<reference evidence="7" key="1">
    <citation type="submission" date="2025-08" db="UniProtKB">
        <authorList>
            <consortium name="Ensembl"/>
        </authorList>
    </citation>
    <scope>IDENTIFICATION</scope>
</reference>
<evidence type="ECO:0000256" key="1">
    <source>
        <dbReference type="ARBA" id="ARBA00022729"/>
    </source>
</evidence>
<sequence>TDSVCCCFTECRAQKDNVLQPKGDVTATEGEAVTLGCQYNSSSTNDYLFWYKQDGNNSPKFILSRFKVGTGKTVDEEKFSSTLNSSLRSVPLKIQKLQLSDSAVYYCALRPTVTGNTKTLYKNLWSKVNTILHNIH</sequence>
<keyword evidence="5" id="KW-1279">T cell receptor</keyword>
<organism evidence="7 8">
    <name type="scientific">Sander lucioperca</name>
    <name type="common">Pike-perch</name>
    <name type="synonym">Perca lucioperca</name>
    <dbReference type="NCBI Taxonomy" id="283035"/>
    <lineage>
        <taxon>Eukaryota</taxon>
        <taxon>Metazoa</taxon>
        <taxon>Chordata</taxon>
        <taxon>Craniata</taxon>
        <taxon>Vertebrata</taxon>
        <taxon>Euteleostomi</taxon>
        <taxon>Actinopterygii</taxon>
        <taxon>Neopterygii</taxon>
        <taxon>Teleostei</taxon>
        <taxon>Neoteleostei</taxon>
        <taxon>Acanthomorphata</taxon>
        <taxon>Eupercaria</taxon>
        <taxon>Perciformes</taxon>
        <taxon>Percoidei</taxon>
        <taxon>Percidae</taxon>
        <taxon>Luciopercinae</taxon>
        <taxon>Sander</taxon>
    </lineage>
</organism>
<keyword evidence="3" id="KW-0675">Receptor</keyword>
<dbReference type="InterPro" id="IPR013106">
    <property type="entry name" value="Ig_V-set"/>
</dbReference>
<protein>
    <recommendedName>
        <fullName evidence="6">Ig-like domain-containing protein</fullName>
    </recommendedName>
</protein>
<dbReference type="Proteomes" id="UP000694568">
    <property type="component" value="Unplaced"/>
</dbReference>
<dbReference type="PANTHER" id="PTHR19367">
    <property type="entry name" value="T-CELL RECEPTOR ALPHA CHAIN V REGION"/>
    <property type="match status" value="1"/>
</dbReference>
<keyword evidence="2" id="KW-1064">Adaptive immunity</keyword>
<dbReference type="Gene3D" id="2.60.40.10">
    <property type="entry name" value="Immunoglobulins"/>
    <property type="match status" value="1"/>
</dbReference>
<name>A0A8D0AL91_SANLU</name>
<keyword evidence="5" id="KW-0391">Immunity</keyword>
<dbReference type="SMART" id="SM00406">
    <property type="entry name" value="IGv"/>
    <property type="match status" value="1"/>
</dbReference>
<dbReference type="Pfam" id="PF07686">
    <property type="entry name" value="V-set"/>
    <property type="match status" value="1"/>
</dbReference>
<keyword evidence="1" id="KW-0732">Signal</keyword>
<dbReference type="Ensembl" id="ENSSLUT00000060196.1">
    <property type="protein sequence ID" value="ENSSLUP00000058512.1"/>
    <property type="gene ID" value="ENSSLUG00000025121.1"/>
</dbReference>
<evidence type="ECO:0000313" key="7">
    <source>
        <dbReference type="Ensembl" id="ENSSLUP00000058512.1"/>
    </source>
</evidence>
<dbReference type="GO" id="GO:0002250">
    <property type="term" value="P:adaptive immune response"/>
    <property type="evidence" value="ECO:0007669"/>
    <property type="project" value="UniProtKB-KW"/>
</dbReference>
<accession>A0A8D0AL91</accession>